<accession>A0AAU8FMA0</accession>
<gene>
    <name evidence="3" type="ORF">ABV298_00765</name>
</gene>
<dbReference type="Gene3D" id="3.90.226.10">
    <property type="entry name" value="2-enoyl-CoA Hydratase, Chain A, domain 1"/>
    <property type="match status" value="1"/>
</dbReference>
<dbReference type="GO" id="GO:0008233">
    <property type="term" value="F:peptidase activity"/>
    <property type="evidence" value="ECO:0007669"/>
    <property type="project" value="InterPro"/>
</dbReference>
<dbReference type="Pfam" id="PF01343">
    <property type="entry name" value="Peptidase_S49"/>
    <property type="match status" value="1"/>
</dbReference>
<protein>
    <submittedName>
        <fullName evidence="3">S49 family peptidase</fullName>
    </submittedName>
</protein>
<evidence type="ECO:0000313" key="3">
    <source>
        <dbReference type="EMBL" id="XCH24994.1"/>
    </source>
</evidence>
<organism evidence="3">
    <name type="scientific">Dyadobacter sp. 676</name>
    <dbReference type="NCBI Taxonomy" id="3088362"/>
    <lineage>
        <taxon>Bacteria</taxon>
        <taxon>Pseudomonadati</taxon>
        <taxon>Bacteroidota</taxon>
        <taxon>Cytophagia</taxon>
        <taxon>Cytophagales</taxon>
        <taxon>Spirosomataceae</taxon>
        <taxon>Dyadobacter</taxon>
    </lineage>
</organism>
<dbReference type="AlphaFoldDB" id="A0AAU8FMA0"/>
<sequence length="281" mass="30409">MTPLSNQFIWQINEAELPALLAKLRTPEQKSSTLALPKSYEPAVKASGLAKAWNDYLIDVYSPDKSILVLPVTGEMSRSGSWGNFGNEFYIRQLKAAATDPDIKGVVLKFNTGGGTADSTPAFAQAVADFKKAKPIIASVASCYSAGYYVASQCNEIYIENQAASGVGSIGTLIIYEGWAQFLKDQGIDMRIIRAKKSQDKARANWIEELSPESEADLQATCDACQREFEGAVKRGRAGKIKSDEVFTGKTYNADQALSLGLVDYKGDLLAATKRALQLAA</sequence>
<comment type="similarity">
    <text evidence="1">Belongs to the peptidase S49 family.</text>
</comment>
<feature type="domain" description="Peptidase S49" evidence="2">
    <location>
        <begin position="129"/>
        <end position="280"/>
    </location>
</feature>
<name>A0AAU8FMA0_9BACT</name>
<evidence type="ECO:0000259" key="2">
    <source>
        <dbReference type="Pfam" id="PF01343"/>
    </source>
</evidence>
<reference evidence="3" key="1">
    <citation type="submission" date="2024-06" db="EMBL/GenBank/DDBJ databases">
        <title>Sequencing and assembly of the genome of Dyadobacter sp. strain 676, a symbiont of Cyamopsis tetragonoloba.</title>
        <authorList>
            <person name="Guro P."/>
            <person name="Sazanova A."/>
            <person name="Kuznetsova I."/>
            <person name="Belimov A."/>
            <person name="Safronova V."/>
        </authorList>
    </citation>
    <scope>NUCLEOTIDE SEQUENCE</scope>
    <source>
        <strain evidence="3">676</strain>
    </source>
</reference>
<dbReference type="RefSeq" id="WP_353720301.1">
    <property type="nucleotide sequence ID" value="NZ_CP159289.1"/>
</dbReference>
<dbReference type="GO" id="GO:0006508">
    <property type="term" value="P:proteolysis"/>
    <property type="evidence" value="ECO:0007669"/>
    <property type="project" value="InterPro"/>
</dbReference>
<proteinExistence type="inferred from homology"/>
<dbReference type="InterPro" id="IPR029045">
    <property type="entry name" value="ClpP/crotonase-like_dom_sf"/>
</dbReference>
<dbReference type="InterPro" id="IPR002142">
    <property type="entry name" value="Peptidase_S49"/>
</dbReference>
<dbReference type="SUPFAM" id="SSF52096">
    <property type="entry name" value="ClpP/crotonase"/>
    <property type="match status" value="1"/>
</dbReference>
<dbReference type="PANTHER" id="PTHR42987">
    <property type="entry name" value="PEPTIDASE S49"/>
    <property type="match status" value="1"/>
</dbReference>
<dbReference type="EMBL" id="CP159289">
    <property type="protein sequence ID" value="XCH24994.1"/>
    <property type="molecule type" value="Genomic_DNA"/>
</dbReference>
<dbReference type="PANTHER" id="PTHR42987:SF4">
    <property type="entry name" value="PROTEASE SOHB-RELATED"/>
    <property type="match status" value="1"/>
</dbReference>
<evidence type="ECO:0000256" key="1">
    <source>
        <dbReference type="ARBA" id="ARBA00008683"/>
    </source>
</evidence>